<feature type="region of interest" description="Disordered" evidence="1">
    <location>
        <begin position="21"/>
        <end position="51"/>
    </location>
</feature>
<feature type="domain" description="Asparagine synthetase" evidence="2">
    <location>
        <begin position="128"/>
        <end position="430"/>
    </location>
</feature>
<dbReference type="Proteomes" id="UP001596036">
    <property type="component" value="Unassembled WGS sequence"/>
</dbReference>
<proteinExistence type="predicted"/>
<feature type="compositionally biased region" description="Basic and acidic residues" evidence="1">
    <location>
        <begin position="25"/>
        <end position="36"/>
    </location>
</feature>
<dbReference type="SUPFAM" id="SSF52402">
    <property type="entry name" value="Adenine nucleotide alpha hydrolases-like"/>
    <property type="match status" value="1"/>
</dbReference>
<name>A0ABW0SJH1_9GAMM</name>
<dbReference type="Gene3D" id="3.40.50.620">
    <property type="entry name" value="HUPs"/>
    <property type="match status" value="1"/>
</dbReference>
<dbReference type="Pfam" id="PF00733">
    <property type="entry name" value="Asn_synthase"/>
    <property type="match status" value="1"/>
</dbReference>
<dbReference type="InterPro" id="IPR001962">
    <property type="entry name" value="Asn_synthase"/>
</dbReference>
<accession>A0ABW0SJH1</accession>
<protein>
    <submittedName>
        <fullName evidence="3">Asparagine synthase-related protein</fullName>
    </submittedName>
</protein>
<sequence>MPRQTARMVDGTSHADVLEQPGAARLERQDGARHAQIETSPYAGTPDLSSLSNRRAGRIDAVSVADLLRNSFVYPPHSILEEVKLVTPGFDARTDMRSAPRFHFLFRERDRGRSDAGESRDWVGTYHRLLCDAVTEACAGMRAPWLLQSGGKDSTTLAIAAAEAKPETVCITYLGGREEDEVASARTIARTLGLRHESLVCDPGRAWDRYVAIAPRMPLLTADFALLSYVDLATEVAAGGGDGVMDGLGSDWYFGMAMQHQQRLLTALARGLRLPFALSELPLIDRSFVLCFVLSSLEMTRVERLFPGSRFSDAEVDELFGREVSSHSRARLATFQAELESAETPNEWRAMVASISGGAAAFAKGLYTLEAMSLRPAYPFCNSRLREWVHREVPPELLLDPATNDNKVLVRQHIATRFHDLPYVSRKGSFRFDLRGLARARFDQVHALARQADSLLPGAARWLERNRRRLDNKYHASKFYLLAVVLPWITARGEDARQLP</sequence>
<dbReference type="EMBL" id="JBHSNM010000001">
    <property type="protein sequence ID" value="MFC5569095.1"/>
    <property type="molecule type" value="Genomic_DNA"/>
</dbReference>
<organism evidence="3 4">
    <name type="scientific">Lysobacter yangpyeongensis</name>
    <dbReference type="NCBI Taxonomy" id="346182"/>
    <lineage>
        <taxon>Bacteria</taxon>
        <taxon>Pseudomonadati</taxon>
        <taxon>Pseudomonadota</taxon>
        <taxon>Gammaproteobacteria</taxon>
        <taxon>Lysobacterales</taxon>
        <taxon>Lysobacteraceae</taxon>
        <taxon>Lysobacter</taxon>
    </lineage>
</organism>
<keyword evidence="4" id="KW-1185">Reference proteome</keyword>
<evidence type="ECO:0000313" key="3">
    <source>
        <dbReference type="EMBL" id="MFC5569095.1"/>
    </source>
</evidence>
<dbReference type="InterPro" id="IPR014729">
    <property type="entry name" value="Rossmann-like_a/b/a_fold"/>
</dbReference>
<evidence type="ECO:0000313" key="4">
    <source>
        <dbReference type="Proteomes" id="UP001596036"/>
    </source>
</evidence>
<dbReference type="RefSeq" id="WP_386752963.1">
    <property type="nucleotide sequence ID" value="NZ_JBHSNM010000001.1"/>
</dbReference>
<gene>
    <name evidence="3" type="ORF">ACFPN1_03310</name>
</gene>
<comment type="caution">
    <text evidence="3">The sequence shown here is derived from an EMBL/GenBank/DDBJ whole genome shotgun (WGS) entry which is preliminary data.</text>
</comment>
<evidence type="ECO:0000256" key="1">
    <source>
        <dbReference type="SAM" id="MobiDB-lite"/>
    </source>
</evidence>
<evidence type="ECO:0000259" key="2">
    <source>
        <dbReference type="Pfam" id="PF00733"/>
    </source>
</evidence>
<reference evidence="4" key="1">
    <citation type="journal article" date="2019" name="Int. J. Syst. Evol. Microbiol.">
        <title>The Global Catalogue of Microorganisms (GCM) 10K type strain sequencing project: providing services to taxonomists for standard genome sequencing and annotation.</title>
        <authorList>
            <consortium name="The Broad Institute Genomics Platform"/>
            <consortium name="The Broad Institute Genome Sequencing Center for Infectious Disease"/>
            <person name="Wu L."/>
            <person name="Ma J."/>
        </authorList>
    </citation>
    <scope>NUCLEOTIDE SEQUENCE [LARGE SCALE GENOMIC DNA]</scope>
    <source>
        <strain evidence="4">KACC 11407</strain>
    </source>
</reference>